<accession>A0A3P6DNA7</accession>
<dbReference type="AlphaFoldDB" id="A0A3P6DNA7"/>
<proteinExistence type="predicted"/>
<reference evidence="1" key="1">
    <citation type="submission" date="2018-11" db="EMBL/GenBank/DDBJ databases">
        <authorList>
            <consortium name="Genoscope - CEA"/>
            <person name="William W."/>
        </authorList>
    </citation>
    <scope>NUCLEOTIDE SEQUENCE</scope>
</reference>
<evidence type="ECO:0000313" key="1">
    <source>
        <dbReference type="EMBL" id="VDD28396.1"/>
    </source>
</evidence>
<sequence length="156" mass="16882">MKKACVGAMDKTPPKETTWGTFCSTLELFSGFSVFLKDSLEQFNDVLFQENGMKVDSDSPLFDLSALQLVQNNGSIPLAKAGWYGNVVCVGKETDIPILTMTCTLSVLEKFTSGDVPLKPPAKAYANTLVMGLVEGGRLSEEEAWAYIDNAASKSL</sequence>
<dbReference type="EMBL" id="LR031875">
    <property type="protein sequence ID" value="VDD28396.1"/>
    <property type="molecule type" value="Genomic_DNA"/>
</dbReference>
<protein>
    <submittedName>
        <fullName evidence="1">Uncharacterized protein</fullName>
    </submittedName>
</protein>
<gene>
    <name evidence="1" type="ORF">BOLC9T53719H</name>
</gene>
<name>A0A3P6DNA7_BRAOL</name>
<organism evidence="1">
    <name type="scientific">Brassica oleracea</name>
    <name type="common">Wild cabbage</name>
    <dbReference type="NCBI Taxonomy" id="3712"/>
    <lineage>
        <taxon>Eukaryota</taxon>
        <taxon>Viridiplantae</taxon>
        <taxon>Streptophyta</taxon>
        <taxon>Embryophyta</taxon>
        <taxon>Tracheophyta</taxon>
        <taxon>Spermatophyta</taxon>
        <taxon>Magnoliopsida</taxon>
        <taxon>eudicotyledons</taxon>
        <taxon>Gunneridae</taxon>
        <taxon>Pentapetalae</taxon>
        <taxon>rosids</taxon>
        <taxon>malvids</taxon>
        <taxon>Brassicales</taxon>
        <taxon>Brassicaceae</taxon>
        <taxon>Brassiceae</taxon>
        <taxon>Brassica</taxon>
    </lineage>
</organism>